<dbReference type="OrthoDB" id="9774673at2"/>
<keyword evidence="1" id="KW-0808">Transferase</keyword>
<name>A0A1T4QZN9_9SPIR</name>
<reference evidence="1 2" key="1">
    <citation type="submission" date="2017-02" db="EMBL/GenBank/DDBJ databases">
        <authorList>
            <person name="Peterson S.W."/>
        </authorList>
    </citation>
    <scope>NUCLEOTIDE SEQUENCE [LARGE SCALE GENOMIC DNA]</scope>
    <source>
        <strain evidence="1 2">ATCC BAA-909</strain>
    </source>
</reference>
<dbReference type="GO" id="GO:0032259">
    <property type="term" value="P:methylation"/>
    <property type="evidence" value="ECO:0007669"/>
    <property type="project" value="UniProtKB-KW"/>
</dbReference>
<evidence type="ECO:0000313" key="2">
    <source>
        <dbReference type="Proteomes" id="UP000190395"/>
    </source>
</evidence>
<dbReference type="AlphaFoldDB" id="A0A1T4QZN9"/>
<organism evidence="1 2">
    <name type="scientific">Treponema berlinense</name>
    <dbReference type="NCBI Taxonomy" id="225004"/>
    <lineage>
        <taxon>Bacteria</taxon>
        <taxon>Pseudomonadati</taxon>
        <taxon>Spirochaetota</taxon>
        <taxon>Spirochaetia</taxon>
        <taxon>Spirochaetales</taxon>
        <taxon>Treponemataceae</taxon>
        <taxon>Treponema</taxon>
    </lineage>
</organism>
<keyword evidence="2" id="KW-1185">Reference proteome</keyword>
<dbReference type="PROSITE" id="PS00092">
    <property type="entry name" value="N6_MTASE"/>
    <property type="match status" value="1"/>
</dbReference>
<dbReference type="InterPro" id="IPR025247">
    <property type="entry name" value="EcoRI-like_methylase"/>
</dbReference>
<dbReference type="InterPro" id="IPR002052">
    <property type="entry name" value="DNA_methylase_N6_adenine_CS"/>
</dbReference>
<sequence>MASESFDNAKKSKADEFYTQLADIEKEMNHYKDFFKGKTVLCNCDDPRISNFFKYFALKFNELGLKKIITTCYKNQEVDLFSQNDCEKAVYIEYTGNPNDPTSTDFSTIEVKELKGDGDFRSQECIELLKQADVVITNPPFSLFREYIAQLIKYEKKFIILGNVNALSYKETFALIKENKLWLGYSIHSGDREFGVPDSYPLNAAGCRTDENGKKYIRVKGVRWFTNIDYNERHEELVLYKNYSPEEFPKYENYDAINVDVSTDIPIDYDGVIGVPITFLDKYSPDQFEIVGLGIVGSCEFTNERRMEILDKNGVPTGKYTVNAKGTLYRKHLESDKKPAAFKDCETGELYQSIYARILIKRKQ</sequence>
<evidence type="ECO:0000313" key="1">
    <source>
        <dbReference type="EMBL" id="SKA09076.1"/>
    </source>
</evidence>
<gene>
    <name evidence="1" type="ORF">SAMN02745152_02179</name>
</gene>
<dbReference type="GO" id="GO:0008168">
    <property type="term" value="F:methyltransferase activity"/>
    <property type="evidence" value="ECO:0007669"/>
    <property type="project" value="UniProtKB-KW"/>
</dbReference>
<proteinExistence type="predicted"/>
<accession>A0A1T4QZN9</accession>
<dbReference type="STRING" id="225004.SAMN02745152_02179"/>
<dbReference type="RefSeq" id="WP_078931893.1">
    <property type="nucleotide sequence ID" value="NZ_FUXC01000022.1"/>
</dbReference>
<keyword evidence="1" id="KW-0489">Methyltransferase</keyword>
<protein>
    <submittedName>
        <fullName evidence="1">Adenine-specific methyltransferase EcoRI</fullName>
    </submittedName>
</protein>
<dbReference type="EMBL" id="FUXC01000022">
    <property type="protein sequence ID" value="SKA09076.1"/>
    <property type="molecule type" value="Genomic_DNA"/>
</dbReference>
<dbReference type="Proteomes" id="UP000190395">
    <property type="component" value="Unassembled WGS sequence"/>
</dbReference>
<dbReference type="GO" id="GO:0003676">
    <property type="term" value="F:nucleic acid binding"/>
    <property type="evidence" value="ECO:0007669"/>
    <property type="project" value="InterPro"/>
</dbReference>
<dbReference type="GeneID" id="303368380"/>
<dbReference type="Pfam" id="PF13651">
    <property type="entry name" value="EcoRI_methylase"/>
    <property type="match status" value="1"/>
</dbReference>